<dbReference type="PROSITE" id="PS01156">
    <property type="entry name" value="TONB_DEPENDENT_REC_2"/>
    <property type="match status" value="1"/>
</dbReference>
<dbReference type="PANTHER" id="PTHR32552">
    <property type="entry name" value="FERRICHROME IRON RECEPTOR-RELATED"/>
    <property type="match status" value="1"/>
</dbReference>
<keyword evidence="11 14" id="KW-0472">Membrane</keyword>
<dbReference type="InterPro" id="IPR010917">
    <property type="entry name" value="TonB_rcpt_CS"/>
</dbReference>
<evidence type="ECO:0000256" key="3">
    <source>
        <dbReference type="ARBA" id="ARBA00022448"/>
    </source>
</evidence>
<reference evidence="20 21" key="1">
    <citation type="submission" date="2018-12" db="EMBL/GenBank/DDBJ databases">
        <title>The whole draft genome of Aquabacterium sp. SJQ9.</title>
        <authorList>
            <person name="Sun L."/>
            <person name="Gao X."/>
            <person name="Chen W."/>
            <person name="Huang K."/>
        </authorList>
    </citation>
    <scope>NUCLEOTIDE SEQUENCE [LARGE SCALE GENOMIC DNA]</scope>
    <source>
        <strain evidence="20 21">SJQ9</strain>
    </source>
</reference>
<dbReference type="GO" id="GO:0038023">
    <property type="term" value="F:signaling receptor activity"/>
    <property type="evidence" value="ECO:0007669"/>
    <property type="project" value="InterPro"/>
</dbReference>
<evidence type="ECO:0000259" key="18">
    <source>
        <dbReference type="Pfam" id="PF00593"/>
    </source>
</evidence>
<feature type="chain" id="PRO_5019219102" evidence="17">
    <location>
        <begin position="29"/>
        <end position="728"/>
    </location>
</feature>
<keyword evidence="21" id="KW-1185">Reference proteome</keyword>
<dbReference type="InterPro" id="IPR000531">
    <property type="entry name" value="Beta-barrel_TonB"/>
</dbReference>
<keyword evidence="13 14" id="KW-0998">Cell outer membrane</keyword>
<comment type="subcellular location">
    <subcellularLocation>
        <location evidence="1 14">Cell outer membrane</location>
        <topology evidence="1 14">Multi-pass membrane protein</topology>
    </subcellularLocation>
</comment>
<evidence type="ECO:0000256" key="9">
    <source>
        <dbReference type="ARBA" id="ARBA00023065"/>
    </source>
</evidence>
<feature type="short sequence motif" description="TonB C-terminal box" evidence="15">
    <location>
        <begin position="711"/>
        <end position="728"/>
    </location>
</feature>
<evidence type="ECO:0000256" key="10">
    <source>
        <dbReference type="ARBA" id="ARBA00023077"/>
    </source>
</evidence>
<dbReference type="PROSITE" id="PS52016">
    <property type="entry name" value="TONB_DEPENDENT_REC_3"/>
    <property type="match status" value="1"/>
</dbReference>
<protein>
    <submittedName>
        <fullName evidence="20">TonB-dependent siderophore receptor</fullName>
    </submittedName>
</protein>
<dbReference type="Proteomes" id="UP000269265">
    <property type="component" value="Unassembled WGS sequence"/>
</dbReference>
<name>A0A426V8S3_9BURK</name>
<dbReference type="SUPFAM" id="SSF56935">
    <property type="entry name" value="Porins"/>
    <property type="match status" value="1"/>
</dbReference>
<dbReference type="InterPro" id="IPR037066">
    <property type="entry name" value="Plug_dom_sf"/>
</dbReference>
<evidence type="ECO:0000256" key="15">
    <source>
        <dbReference type="PROSITE-ProRule" id="PRU10144"/>
    </source>
</evidence>
<keyword evidence="6 14" id="KW-0812">Transmembrane</keyword>
<comment type="similarity">
    <text evidence="2 14 16">Belongs to the TonB-dependent receptor family.</text>
</comment>
<dbReference type="Pfam" id="PF00593">
    <property type="entry name" value="TonB_dep_Rec_b-barrel"/>
    <property type="match status" value="1"/>
</dbReference>
<keyword evidence="8" id="KW-0408">Iron</keyword>
<gene>
    <name evidence="20" type="ORF">EIP75_15390</name>
</gene>
<dbReference type="GO" id="GO:0015344">
    <property type="term" value="F:siderophore uptake transmembrane transporter activity"/>
    <property type="evidence" value="ECO:0007669"/>
    <property type="project" value="TreeGrafter"/>
</dbReference>
<dbReference type="AlphaFoldDB" id="A0A426V8S3"/>
<dbReference type="GO" id="GO:0015891">
    <property type="term" value="P:siderophore transport"/>
    <property type="evidence" value="ECO:0007669"/>
    <property type="project" value="InterPro"/>
</dbReference>
<comment type="caution">
    <text evidence="20">The sequence shown here is derived from an EMBL/GenBank/DDBJ whole genome shotgun (WGS) entry which is preliminary data.</text>
</comment>
<dbReference type="Gene3D" id="2.40.170.20">
    <property type="entry name" value="TonB-dependent receptor, beta-barrel domain"/>
    <property type="match status" value="1"/>
</dbReference>
<feature type="signal peptide" evidence="17">
    <location>
        <begin position="1"/>
        <end position="28"/>
    </location>
</feature>
<dbReference type="InterPro" id="IPR036942">
    <property type="entry name" value="Beta-barrel_TonB_sf"/>
</dbReference>
<evidence type="ECO:0000256" key="7">
    <source>
        <dbReference type="ARBA" id="ARBA00022729"/>
    </source>
</evidence>
<keyword evidence="3 14" id="KW-0813">Transport</keyword>
<organism evidence="20 21">
    <name type="scientific">Aquabacterium soli</name>
    <dbReference type="NCBI Taxonomy" id="2493092"/>
    <lineage>
        <taxon>Bacteria</taxon>
        <taxon>Pseudomonadati</taxon>
        <taxon>Pseudomonadota</taxon>
        <taxon>Betaproteobacteria</taxon>
        <taxon>Burkholderiales</taxon>
        <taxon>Aquabacterium</taxon>
    </lineage>
</organism>
<feature type="domain" description="TonB-dependent receptor-like beta-barrel" evidence="18">
    <location>
        <begin position="290"/>
        <end position="702"/>
    </location>
</feature>
<evidence type="ECO:0000256" key="4">
    <source>
        <dbReference type="ARBA" id="ARBA00022452"/>
    </source>
</evidence>
<dbReference type="GO" id="GO:0009279">
    <property type="term" value="C:cell outer membrane"/>
    <property type="evidence" value="ECO:0007669"/>
    <property type="project" value="UniProtKB-SubCell"/>
</dbReference>
<evidence type="ECO:0000313" key="20">
    <source>
        <dbReference type="EMBL" id="RRS03337.1"/>
    </source>
</evidence>
<dbReference type="OrthoDB" id="8732650at2"/>
<keyword evidence="10 16" id="KW-0798">TonB box</keyword>
<dbReference type="RefSeq" id="WP_125244166.1">
    <property type="nucleotide sequence ID" value="NZ_RSED01000012.1"/>
</dbReference>
<dbReference type="Pfam" id="PF07715">
    <property type="entry name" value="Plug"/>
    <property type="match status" value="1"/>
</dbReference>
<evidence type="ECO:0000256" key="5">
    <source>
        <dbReference type="ARBA" id="ARBA00022496"/>
    </source>
</evidence>
<dbReference type="EMBL" id="RSED01000012">
    <property type="protein sequence ID" value="RRS03337.1"/>
    <property type="molecule type" value="Genomic_DNA"/>
</dbReference>
<dbReference type="PANTHER" id="PTHR32552:SF82">
    <property type="entry name" value="FCUA PROTEIN"/>
    <property type="match status" value="1"/>
</dbReference>
<sequence>MQQSSFLSRLNPVAMAVLACAAALPSWAQEAAALAASAGGSSESLPEVRVLASREKPEGDAGRGYRSSTASQVGALGAKSLQDTPFSINVISRELIENVQATKPDDVIKINPVIQLNNPQSRFFSGVTMRGFSVGSNKRIDGQPNANMISVDMEDKERVEVLTGLSGFLYGPGNVGGTLNYVLKRPSADRFNRVTVGIAEGSSAYVHGDFNVPIDEQGRVAARLNVVAQDGGTATDHQSISRQLVSGAVDWNISQRLKVQFDASYSHYRMDGTNPYWSVASSAVKYPGAPDVGSYWGQPFTYTETNQAHAAARLQWDVSEVLGIRAGVARRKSDSALGAVNNTFSSSRGAYTVQISNWEYPDITNQAMYALADVRFNTGSVRHKVTAGFFGDIDERTNYRSSSGTGGWGTAISGAFNLSSPIYLTTRPLPVAGAKYVAARTHNSNLVVGNDIEFGDRWSALLGLTQSTIYDKAFGATTSVYDETRVTPSASLLFKPVPNVTVYGSYIESMEKGGTAAKTYSGQPVTNPDEIKPPLESQQIELGVKATVGGALLTAAVFQIDKGLQYYERAGNTGPYTFVQDGRQVHTGVELTSTGRVLPGLTVVGGVTIMNAEVTRNRQTPALEGKTPANVAEKFAKVYAEYDLPAVAGLTLTGGLYYTGKQSVDPLNTDGIPDFTTADIGARYKTKLINLPLTLRLNINNVTNKSYWLTANSTGAPRSLAISGQIEF</sequence>
<evidence type="ECO:0000256" key="12">
    <source>
        <dbReference type="ARBA" id="ARBA00023170"/>
    </source>
</evidence>
<evidence type="ECO:0000256" key="8">
    <source>
        <dbReference type="ARBA" id="ARBA00023004"/>
    </source>
</evidence>
<dbReference type="NCBIfam" id="TIGR01783">
    <property type="entry name" value="TonB-siderophor"/>
    <property type="match status" value="1"/>
</dbReference>
<evidence type="ECO:0000313" key="21">
    <source>
        <dbReference type="Proteomes" id="UP000269265"/>
    </source>
</evidence>
<keyword evidence="5" id="KW-0410">Iron transport</keyword>
<evidence type="ECO:0000256" key="14">
    <source>
        <dbReference type="PROSITE-ProRule" id="PRU01360"/>
    </source>
</evidence>
<evidence type="ECO:0000256" key="11">
    <source>
        <dbReference type="ARBA" id="ARBA00023136"/>
    </source>
</evidence>
<evidence type="ECO:0000256" key="1">
    <source>
        <dbReference type="ARBA" id="ARBA00004571"/>
    </source>
</evidence>
<evidence type="ECO:0000256" key="13">
    <source>
        <dbReference type="ARBA" id="ARBA00023237"/>
    </source>
</evidence>
<dbReference type="Gene3D" id="2.170.130.10">
    <property type="entry name" value="TonB-dependent receptor, plug domain"/>
    <property type="match status" value="1"/>
</dbReference>
<evidence type="ECO:0000256" key="6">
    <source>
        <dbReference type="ARBA" id="ARBA00022692"/>
    </source>
</evidence>
<keyword evidence="7 17" id="KW-0732">Signal</keyword>
<keyword evidence="4 14" id="KW-1134">Transmembrane beta strand</keyword>
<accession>A0A426V8S3</accession>
<dbReference type="InterPro" id="IPR012910">
    <property type="entry name" value="Plug_dom"/>
</dbReference>
<evidence type="ECO:0000256" key="16">
    <source>
        <dbReference type="RuleBase" id="RU003357"/>
    </source>
</evidence>
<feature type="domain" description="TonB-dependent receptor plug" evidence="19">
    <location>
        <begin position="81"/>
        <end position="178"/>
    </location>
</feature>
<evidence type="ECO:0000256" key="17">
    <source>
        <dbReference type="SAM" id="SignalP"/>
    </source>
</evidence>
<dbReference type="CDD" id="cd01347">
    <property type="entry name" value="ligand_gated_channel"/>
    <property type="match status" value="1"/>
</dbReference>
<evidence type="ECO:0000256" key="2">
    <source>
        <dbReference type="ARBA" id="ARBA00009810"/>
    </source>
</evidence>
<keyword evidence="9" id="KW-0406">Ion transport</keyword>
<proteinExistence type="inferred from homology"/>
<evidence type="ECO:0000259" key="19">
    <source>
        <dbReference type="Pfam" id="PF07715"/>
    </source>
</evidence>
<dbReference type="InterPro" id="IPR010105">
    <property type="entry name" value="TonB_sidphr_rcpt"/>
</dbReference>
<dbReference type="InterPro" id="IPR039426">
    <property type="entry name" value="TonB-dep_rcpt-like"/>
</dbReference>
<keyword evidence="12 20" id="KW-0675">Receptor</keyword>